<evidence type="ECO:0000313" key="2">
    <source>
        <dbReference type="Proteomes" id="UP000053097"/>
    </source>
</evidence>
<accession>A0A026WJD3</accession>
<sequence length="113" mass="12735">MPPESTSRSRDARSITACNHTMQQSSNRYEIDHWVAGEVPRLVGAQPRREPMENFAAIRLGLAAPRNSTIPKTDPVGLIPFVGCSLRKPCRDFSRFLFSVSNNRPDPRTKKIK</sequence>
<proteinExistence type="predicted"/>
<reference evidence="1 2" key="1">
    <citation type="journal article" date="2014" name="Curr. Biol.">
        <title>The genome of the clonal raider ant Cerapachys biroi.</title>
        <authorList>
            <person name="Oxley P.R."/>
            <person name="Ji L."/>
            <person name="Fetter-Pruneda I."/>
            <person name="McKenzie S.K."/>
            <person name="Li C."/>
            <person name="Hu H."/>
            <person name="Zhang G."/>
            <person name="Kronauer D.J."/>
        </authorList>
    </citation>
    <scope>NUCLEOTIDE SEQUENCE [LARGE SCALE GENOMIC DNA]</scope>
</reference>
<organism evidence="1 2">
    <name type="scientific">Ooceraea biroi</name>
    <name type="common">Clonal raider ant</name>
    <name type="synonym">Cerapachys biroi</name>
    <dbReference type="NCBI Taxonomy" id="2015173"/>
    <lineage>
        <taxon>Eukaryota</taxon>
        <taxon>Metazoa</taxon>
        <taxon>Ecdysozoa</taxon>
        <taxon>Arthropoda</taxon>
        <taxon>Hexapoda</taxon>
        <taxon>Insecta</taxon>
        <taxon>Pterygota</taxon>
        <taxon>Neoptera</taxon>
        <taxon>Endopterygota</taxon>
        <taxon>Hymenoptera</taxon>
        <taxon>Apocrita</taxon>
        <taxon>Aculeata</taxon>
        <taxon>Formicoidea</taxon>
        <taxon>Formicidae</taxon>
        <taxon>Dorylinae</taxon>
        <taxon>Ooceraea</taxon>
    </lineage>
</organism>
<dbReference type="AlphaFoldDB" id="A0A026WJD3"/>
<name>A0A026WJD3_OOCBI</name>
<evidence type="ECO:0000313" key="1">
    <source>
        <dbReference type="EMBL" id="EZA55786.1"/>
    </source>
</evidence>
<protein>
    <submittedName>
        <fullName evidence="1">Uncharacterized protein</fullName>
    </submittedName>
</protein>
<gene>
    <name evidence="1" type="ORF">X777_03961</name>
</gene>
<dbReference type="EMBL" id="KK107185">
    <property type="protein sequence ID" value="EZA55786.1"/>
    <property type="molecule type" value="Genomic_DNA"/>
</dbReference>
<keyword evidence="2" id="KW-1185">Reference proteome</keyword>
<dbReference type="Proteomes" id="UP000053097">
    <property type="component" value="Unassembled WGS sequence"/>
</dbReference>